<dbReference type="OrthoDB" id="343114at2759"/>
<accession>A0A643C7P2</accession>
<evidence type="ECO:0000313" key="1">
    <source>
        <dbReference type="EMBL" id="KAB0396134.1"/>
    </source>
</evidence>
<keyword evidence="2" id="KW-1185">Reference proteome</keyword>
<dbReference type="PROSITE" id="PS01032">
    <property type="entry name" value="PPM_1"/>
    <property type="match status" value="1"/>
</dbReference>
<name>A0A643C7P2_BALPH</name>
<protein>
    <recommendedName>
        <fullName evidence="3">PPM-type phosphatase domain-containing protein</fullName>
    </recommendedName>
</protein>
<dbReference type="InterPro" id="IPR000222">
    <property type="entry name" value="PP2C_BS"/>
</dbReference>
<dbReference type="GO" id="GO:0043169">
    <property type="term" value="F:cation binding"/>
    <property type="evidence" value="ECO:0007669"/>
    <property type="project" value="InterPro"/>
</dbReference>
<reference evidence="1 2" key="1">
    <citation type="journal article" date="2019" name="PLoS ONE">
        <title>Genomic analyses reveal an absence of contemporary introgressive admixture between fin whales and blue whales, despite known hybrids.</title>
        <authorList>
            <person name="Westbury M.V."/>
            <person name="Petersen B."/>
            <person name="Lorenzen E.D."/>
        </authorList>
    </citation>
    <scope>NUCLEOTIDE SEQUENCE [LARGE SCALE GENOMIC DNA]</scope>
    <source>
        <strain evidence="1">FinWhale-01</strain>
    </source>
</reference>
<dbReference type="Proteomes" id="UP000437017">
    <property type="component" value="Unassembled WGS sequence"/>
</dbReference>
<evidence type="ECO:0000313" key="2">
    <source>
        <dbReference type="Proteomes" id="UP000437017"/>
    </source>
</evidence>
<organism evidence="1 2">
    <name type="scientific">Balaenoptera physalus</name>
    <name type="common">Fin whale</name>
    <name type="synonym">Balaena physalus</name>
    <dbReference type="NCBI Taxonomy" id="9770"/>
    <lineage>
        <taxon>Eukaryota</taxon>
        <taxon>Metazoa</taxon>
        <taxon>Chordata</taxon>
        <taxon>Craniata</taxon>
        <taxon>Vertebrata</taxon>
        <taxon>Euteleostomi</taxon>
        <taxon>Mammalia</taxon>
        <taxon>Eutheria</taxon>
        <taxon>Laurasiatheria</taxon>
        <taxon>Artiodactyla</taxon>
        <taxon>Whippomorpha</taxon>
        <taxon>Cetacea</taxon>
        <taxon>Mysticeti</taxon>
        <taxon>Balaenopteridae</taxon>
        <taxon>Balaenoptera</taxon>
    </lineage>
</organism>
<dbReference type="EMBL" id="SGJD01002265">
    <property type="protein sequence ID" value="KAB0396134.1"/>
    <property type="molecule type" value="Genomic_DNA"/>
</dbReference>
<gene>
    <name evidence="1" type="ORF">E2I00_004818</name>
</gene>
<dbReference type="AlphaFoldDB" id="A0A643C7P2"/>
<evidence type="ECO:0008006" key="3">
    <source>
        <dbReference type="Google" id="ProtNLM"/>
    </source>
</evidence>
<sequence length="640" mass="73675">MTLLSLLGRIMRYFLLRPETLFLLCISLALWSYFFHTDEVKTIVKSSRDAVKMVKGKVAEIMQNDRLGGLDVLEAEFSKTWEFKSHNVATHPSIFGIFDGHGGEPEFNFLEFHASVKSLRFYLIELIKLSLSNDERKGKNIYQVTYRTYLDHLKHRIPVEEQSKKYQGQGERIGLEIPVGAISIEKEEIFKSNMQHKGKVMEQRQNCSLRTVGGEVETIKLKKKNNPGYVLYKISASRRPLGQYIYLKAFVYLHSKVFALIDEFFDLKIHVFIVMNPHTSVADSSVKLVCAQLYKLLTYLVDASLFHIQIPVAIFIFLKITYPNYMKKAAECDFEDITQKKDIADIIGYRSLLTLVQLDCMQMSQLTHALEYANKRVLDRVSMPGYISSDLTLDFLEGCEPILDYEARIDMIPWTGFDLESFVDWHKELMKQGEDEYFENIIQNLKFSQNKQLKKLREKVDKDELQQVTKMIYTMLVVFTIPLAVPGRGQLSALIMPGLGQEEITVFSRCFATGHPVACFTQLAEICLIAHKLLEKGSRSSWYQKYSRGGGYSIKYREVDGFQAYSQVFKTAVGMGNMNTAAEYVKSRLPEALKQHLQDYEKDKENSVLSYQTILEQQILSIDREMLEKLTVSYDEADGT</sequence>
<proteinExistence type="predicted"/>
<comment type="caution">
    <text evidence="1">The sequence shown here is derived from an EMBL/GenBank/DDBJ whole genome shotgun (WGS) entry which is preliminary data.</text>
</comment>